<organism evidence="2 3">
    <name type="scientific">Neobacillus rhizophilus</name>
    <dbReference type="NCBI Taxonomy" id="2833579"/>
    <lineage>
        <taxon>Bacteria</taxon>
        <taxon>Bacillati</taxon>
        <taxon>Bacillota</taxon>
        <taxon>Bacilli</taxon>
        <taxon>Bacillales</taxon>
        <taxon>Bacillaceae</taxon>
        <taxon>Neobacillus</taxon>
    </lineage>
</organism>
<dbReference type="RefSeq" id="WP_213119197.1">
    <property type="nucleotide sequence ID" value="NZ_JAGYPF010000004.1"/>
</dbReference>
<sequence length="308" mass="34318">MRKWAIAGMLYVTIVIVGFQTYDKWFADEKSTAAEAGMQDMGNTKNKKNKDNKESMDTMGDMGSSDHGSEAAETGAHGEEGSHGHDGGSSHSDGSEVNTFVYNDKDNIKIYLKDKAGNPIDDLEVNHEKILHLIIVDEQLQKYYHLHPERTGKGEFTIGNILPEGYYKAFIDIKPKSHAYAVEPVPFVVGSPVVNTDAHGHSLVPDTDFTKVVDREKVTMTVSSFKAGENVKLSFDLDRTNLTPYLGAMGHVVILDEYGKKFLHVHPSNDTEPIFETTFSKPGIYKIWAEFQQNGKVRAFPFVIEVTE</sequence>
<protein>
    <recommendedName>
        <fullName evidence="4">Secreted protein</fullName>
    </recommendedName>
</protein>
<keyword evidence="3" id="KW-1185">Reference proteome</keyword>
<feature type="region of interest" description="Disordered" evidence="1">
    <location>
        <begin position="37"/>
        <end position="98"/>
    </location>
</feature>
<name>A0A942U959_9BACI</name>
<evidence type="ECO:0008006" key="4">
    <source>
        <dbReference type="Google" id="ProtNLM"/>
    </source>
</evidence>
<proteinExistence type="predicted"/>
<dbReference type="EMBL" id="JAGYPF010000004">
    <property type="protein sequence ID" value="MBS4214676.1"/>
    <property type="molecule type" value="Genomic_DNA"/>
</dbReference>
<gene>
    <name evidence="2" type="ORF">KHA99_19705</name>
</gene>
<evidence type="ECO:0000313" key="2">
    <source>
        <dbReference type="EMBL" id="MBS4214676.1"/>
    </source>
</evidence>
<evidence type="ECO:0000256" key="1">
    <source>
        <dbReference type="SAM" id="MobiDB-lite"/>
    </source>
</evidence>
<accession>A0A942U959</accession>
<evidence type="ECO:0000313" key="3">
    <source>
        <dbReference type="Proteomes" id="UP000679749"/>
    </source>
</evidence>
<comment type="caution">
    <text evidence="2">The sequence shown here is derived from an EMBL/GenBank/DDBJ whole genome shotgun (WGS) entry which is preliminary data.</text>
</comment>
<dbReference type="AlphaFoldDB" id="A0A942U959"/>
<feature type="compositionally biased region" description="Basic and acidic residues" evidence="1">
    <location>
        <begin position="76"/>
        <end position="88"/>
    </location>
</feature>
<dbReference type="Proteomes" id="UP000679749">
    <property type="component" value="Unassembled WGS sequence"/>
</dbReference>
<reference evidence="2" key="1">
    <citation type="submission" date="2021-05" db="EMBL/GenBank/DDBJ databases">
        <title>Novel Bacillus species.</title>
        <authorList>
            <person name="Liu G."/>
        </authorList>
    </citation>
    <scope>NUCLEOTIDE SEQUENCE</scope>
    <source>
        <strain evidence="2">FJAT-49825</strain>
    </source>
</reference>